<organism evidence="2 3">
    <name type="scientific">Aphanomyces invadans</name>
    <dbReference type="NCBI Taxonomy" id="157072"/>
    <lineage>
        <taxon>Eukaryota</taxon>
        <taxon>Sar</taxon>
        <taxon>Stramenopiles</taxon>
        <taxon>Oomycota</taxon>
        <taxon>Saprolegniomycetes</taxon>
        <taxon>Saprolegniales</taxon>
        <taxon>Verrucalvaceae</taxon>
        <taxon>Aphanomyces</taxon>
    </lineage>
</organism>
<accession>A0A418AGS6</accession>
<protein>
    <submittedName>
        <fullName evidence="2">Uncharacterized protein</fullName>
    </submittedName>
</protein>
<sequence length="355" mass="39347">MDVTGIRDNFDATQFNRKLTLLGVDVAYQSHRAVIPGTGCHTNAWRVYFAEATIPDKLHIAGDPVNQIKFQNFYYRVYFKGTKGTPFHGVNGVSTHCLDMQVKRPREDSCEQVPTNNKSVPVVGATTRPNPPARCRATIPTQQDELPNFKVDLSLNVASSPRPFTSSLLDSIGGIAPVAPTVKPSEYISVFEDDSAGDMHDYVPDMDPIMSMEVDVPFQEVSGRKKRKERSRTTPKTLADFATPNFFAVLRTYNGGFQPLQWRADQDTVTMIPSVEPRMIDEDERSQCITTMHQSDNSLTFDVKTMSIGRLHDTLTASIAQVHAEDLVDTERTLAEALEDDLIGLIGALPKRAGG</sequence>
<feature type="region of interest" description="Disordered" evidence="1">
    <location>
        <begin position="110"/>
        <end position="132"/>
    </location>
</feature>
<gene>
    <name evidence="2" type="ORF">DYB32_010164</name>
</gene>
<comment type="caution">
    <text evidence="2">The sequence shown here is derived from an EMBL/GenBank/DDBJ whole genome shotgun (WGS) entry which is preliminary data.</text>
</comment>
<dbReference type="VEuPathDB" id="FungiDB:H310_11691"/>
<proteinExistence type="predicted"/>
<evidence type="ECO:0000256" key="1">
    <source>
        <dbReference type="SAM" id="MobiDB-lite"/>
    </source>
</evidence>
<evidence type="ECO:0000313" key="2">
    <source>
        <dbReference type="EMBL" id="RHY19835.1"/>
    </source>
</evidence>
<dbReference type="Proteomes" id="UP000285060">
    <property type="component" value="Unassembled WGS sequence"/>
</dbReference>
<name>A0A418AGS6_9STRA</name>
<reference evidence="2 3" key="1">
    <citation type="submission" date="2018-08" db="EMBL/GenBank/DDBJ databases">
        <title>Aphanomyces genome sequencing and annotation.</title>
        <authorList>
            <person name="Minardi D."/>
            <person name="Oidtmann B."/>
            <person name="Van Der Giezen M."/>
            <person name="Studholme D.J."/>
        </authorList>
    </citation>
    <scope>NUCLEOTIDE SEQUENCE [LARGE SCALE GENOMIC DNA]</scope>
    <source>
        <strain evidence="2 3">NJM0002</strain>
    </source>
</reference>
<dbReference type="EMBL" id="QUSY01002804">
    <property type="protein sequence ID" value="RHY19835.1"/>
    <property type="molecule type" value="Genomic_DNA"/>
</dbReference>
<keyword evidence="3" id="KW-1185">Reference proteome</keyword>
<evidence type="ECO:0000313" key="3">
    <source>
        <dbReference type="Proteomes" id="UP000285060"/>
    </source>
</evidence>
<dbReference type="AlphaFoldDB" id="A0A418AGS6"/>